<keyword evidence="2" id="KW-1185">Reference proteome</keyword>
<accession>A0ABU5QAD7</accession>
<reference evidence="1 2" key="1">
    <citation type="submission" date="2023-12" db="EMBL/GenBank/DDBJ databases">
        <title>Novel species of the genus Arcicella isolated from rivers.</title>
        <authorList>
            <person name="Lu H."/>
        </authorList>
    </citation>
    <scope>NUCLEOTIDE SEQUENCE [LARGE SCALE GENOMIC DNA]</scope>
    <source>
        <strain evidence="1 2">KCTC 23307</strain>
    </source>
</reference>
<comment type="caution">
    <text evidence="1">The sequence shown here is derived from an EMBL/GenBank/DDBJ whole genome shotgun (WGS) entry which is preliminary data.</text>
</comment>
<evidence type="ECO:0000313" key="2">
    <source>
        <dbReference type="Proteomes" id="UP001302949"/>
    </source>
</evidence>
<proteinExistence type="predicted"/>
<evidence type="ECO:0000313" key="1">
    <source>
        <dbReference type="EMBL" id="MEA5139796.1"/>
    </source>
</evidence>
<organism evidence="1 2">
    <name type="scientific">Arcicella rigui</name>
    <dbReference type="NCBI Taxonomy" id="797020"/>
    <lineage>
        <taxon>Bacteria</taxon>
        <taxon>Pseudomonadati</taxon>
        <taxon>Bacteroidota</taxon>
        <taxon>Cytophagia</taxon>
        <taxon>Cytophagales</taxon>
        <taxon>Flectobacillaceae</taxon>
        <taxon>Arcicella</taxon>
    </lineage>
</organism>
<sequence>MNATTDKYIIELIEKLISKTDINEVKWEATSRNNQFLLKINSGAFIIEKNTYPASRDKPLISFKILDEIGDEIERIEQTLPLLYDLKKDSQTTKELDNLINKLYVKAEANVHKPINDSLKKILNELDIFSNSKK</sequence>
<protein>
    <submittedName>
        <fullName evidence="1">Uncharacterized protein</fullName>
    </submittedName>
</protein>
<dbReference type="EMBL" id="JAYFUM010000012">
    <property type="protein sequence ID" value="MEA5139796.1"/>
    <property type="molecule type" value="Genomic_DNA"/>
</dbReference>
<dbReference type="RefSeq" id="WP_323296955.1">
    <property type="nucleotide sequence ID" value="NZ_JAYFUM010000012.1"/>
</dbReference>
<gene>
    <name evidence="1" type="ORF">VB248_11640</name>
</gene>
<dbReference type="Proteomes" id="UP001302949">
    <property type="component" value="Unassembled WGS sequence"/>
</dbReference>
<name>A0ABU5QAD7_9BACT</name>